<reference evidence="1" key="1">
    <citation type="journal article" date="2018" name="Genome Biol. Evol.">
        <title>Genomics and development of Lentinus tigrinus, a white-rot wood-decaying mushroom with dimorphic fruiting bodies.</title>
        <authorList>
            <person name="Wu B."/>
            <person name="Xu Z."/>
            <person name="Knudson A."/>
            <person name="Carlson A."/>
            <person name="Chen N."/>
            <person name="Kovaka S."/>
            <person name="LaButti K."/>
            <person name="Lipzen A."/>
            <person name="Pennachio C."/>
            <person name="Riley R."/>
            <person name="Schakwitz W."/>
            <person name="Umezawa K."/>
            <person name="Ohm R.A."/>
            <person name="Grigoriev I.V."/>
            <person name="Nagy L.G."/>
            <person name="Gibbons J."/>
            <person name="Hibbett D."/>
        </authorList>
    </citation>
    <scope>NUCLEOTIDE SEQUENCE [LARGE SCALE GENOMIC DNA]</scope>
    <source>
        <strain evidence="1">ALCF2SS1-6</strain>
    </source>
</reference>
<keyword evidence="2" id="KW-1185">Reference proteome</keyword>
<organism evidence="1 2">
    <name type="scientific">Lentinus tigrinus ALCF2SS1-6</name>
    <dbReference type="NCBI Taxonomy" id="1328759"/>
    <lineage>
        <taxon>Eukaryota</taxon>
        <taxon>Fungi</taxon>
        <taxon>Dikarya</taxon>
        <taxon>Basidiomycota</taxon>
        <taxon>Agaricomycotina</taxon>
        <taxon>Agaricomycetes</taxon>
        <taxon>Polyporales</taxon>
        <taxon>Polyporaceae</taxon>
        <taxon>Lentinus</taxon>
    </lineage>
</organism>
<dbReference type="AlphaFoldDB" id="A0A5C2S3U1"/>
<gene>
    <name evidence="1" type="ORF">L227DRAFT_577227</name>
</gene>
<proteinExistence type="predicted"/>
<protein>
    <submittedName>
        <fullName evidence="1">Uncharacterized protein</fullName>
    </submittedName>
</protein>
<accession>A0A5C2S3U1</accession>
<dbReference type="EMBL" id="ML122276">
    <property type="protein sequence ID" value="RPD58178.1"/>
    <property type="molecule type" value="Genomic_DNA"/>
</dbReference>
<evidence type="ECO:0000313" key="2">
    <source>
        <dbReference type="Proteomes" id="UP000313359"/>
    </source>
</evidence>
<evidence type="ECO:0000313" key="1">
    <source>
        <dbReference type="EMBL" id="RPD58178.1"/>
    </source>
</evidence>
<sequence length="72" mass="7971">MRRTLVVGANSSLSGARPICPRERGCDCLSRGAYQARQETRGGGRVEHRVVGIMKDALMDDRVFSQRPSSHQ</sequence>
<dbReference type="Proteomes" id="UP000313359">
    <property type="component" value="Unassembled WGS sequence"/>
</dbReference>
<name>A0A5C2S3U1_9APHY</name>